<accession>A0A7Y3X8Y4</accession>
<dbReference type="Gene3D" id="3.40.50.10610">
    <property type="entry name" value="ABC-type transport auxiliary lipoprotein component"/>
    <property type="match status" value="1"/>
</dbReference>
<name>A0A7Y3X8Y4_9GAMM</name>
<dbReference type="InterPro" id="IPR005586">
    <property type="entry name" value="ABC_trans_aux"/>
</dbReference>
<reference evidence="2 3" key="1">
    <citation type="submission" date="2020-05" db="EMBL/GenBank/DDBJ databases">
        <authorList>
            <person name="Ruan W."/>
            <person name="Jeon C.O."/>
            <person name="Chun B.H."/>
        </authorList>
    </citation>
    <scope>NUCLEOTIDE SEQUENCE [LARGE SCALE GENOMIC DNA]</scope>
    <source>
        <strain evidence="2 3">TBZ9</strain>
    </source>
</reference>
<comment type="caution">
    <text evidence="2">The sequence shown here is derived from an EMBL/GenBank/DDBJ whole genome shotgun (WGS) entry which is preliminary data.</text>
</comment>
<organism evidence="2 3">
    <name type="scientific">Vreelandella azerica</name>
    <dbReference type="NCBI Taxonomy" id="2732867"/>
    <lineage>
        <taxon>Bacteria</taxon>
        <taxon>Pseudomonadati</taxon>
        <taxon>Pseudomonadota</taxon>
        <taxon>Gammaproteobacteria</taxon>
        <taxon>Oceanospirillales</taxon>
        <taxon>Halomonadaceae</taxon>
        <taxon>Vreelandella</taxon>
    </lineage>
</organism>
<dbReference type="AlphaFoldDB" id="A0A7Y3X8Y4"/>
<sequence>MLEVRAPSADRLLASDHIVVWPDAQQVSVYAEARWHDSAPAMLKRQWQDALQATQIALPAEPGEQGIDARLVAELSDFHIAYQNGTPTAVMRAQFTLLDATDGQRLAYQQLSATQAAEGENVPAAVAALGKVSEQLTRQLMQWLDSQLNNQ</sequence>
<dbReference type="Pfam" id="PF03886">
    <property type="entry name" value="ABC_trans_aux"/>
    <property type="match status" value="1"/>
</dbReference>
<evidence type="ECO:0000259" key="1">
    <source>
        <dbReference type="Pfam" id="PF03886"/>
    </source>
</evidence>
<evidence type="ECO:0000313" key="3">
    <source>
        <dbReference type="Proteomes" id="UP000588806"/>
    </source>
</evidence>
<dbReference type="SUPFAM" id="SSF159594">
    <property type="entry name" value="XCC0632-like"/>
    <property type="match status" value="1"/>
</dbReference>
<reference evidence="2 3" key="2">
    <citation type="submission" date="2020-06" db="EMBL/GenBank/DDBJ databases">
        <title>Halomonas songnenensis sp. nov., a moderately halophilic bacterium isolated from saline and alkaline soils.</title>
        <authorList>
            <person name="Jiang J."/>
            <person name="Pan Y."/>
        </authorList>
    </citation>
    <scope>NUCLEOTIDE SEQUENCE [LARGE SCALE GENOMIC DNA]</scope>
    <source>
        <strain evidence="2 3">TBZ9</strain>
    </source>
</reference>
<proteinExistence type="predicted"/>
<dbReference type="EMBL" id="JABFHI010000001">
    <property type="protein sequence ID" value="NOG31107.1"/>
    <property type="molecule type" value="Genomic_DNA"/>
</dbReference>
<protein>
    <recommendedName>
        <fullName evidence="1">ABC-type transport auxiliary lipoprotein component domain-containing protein</fullName>
    </recommendedName>
</protein>
<keyword evidence="3" id="KW-1185">Reference proteome</keyword>
<dbReference type="RefSeq" id="WP_171701608.1">
    <property type="nucleotide sequence ID" value="NZ_JABFHI010000001.1"/>
</dbReference>
<dbReference type="Proteomes" id="UP000588806">
    <property type="component" value="Unassembled WGS sequence"/>
</dbReference>
<evidence type="ECO:0000313" key="2">
    <source>
        <dbReference type="EMBL" id="NOG31107.1"/>
    </source>
</evidence>
<feature type="domain" description="ABC-type transport auxiliary lipoprotein component" evidence="1">
    <location>
        <begin position="2"/>
        <end position="140"/>
    </location>
</feature>
<gene>
    <name evidence="2" type="ORF">HLB35_03835</name>
</gene>